<reference evidence="1 2" key="1">
    <citation type="submission" date="2020-07" db="EMBL/GenBank/DDBJ databases">
        <title>Huge and variable diversity of episymbiotic CPR bacteria and DPANN archaea in groundwater ecosystems.</title>
        <authorList>
            <person name="He C.Y."/>
            <person name="Keren R."/>
            <person name="Whittaker M."/>
            <person name="Farag I.F."/>
            <person name="Doudna J."/>
            <person name="Cate J.H.D."/>
            <person name="Banfield J.F."/>
        </authorList>
    </citation>
    <scope>NUCLEOTIDE SEQUENCE [LARGE SCALE GENOMIC DNA]</scope>
    <source>
        <strain evidence="1">NC_groundwater_541_Ag_S-0.1um_46_50</strain>
    </source>
</reference>
<gene>
    <name evidence="1" type="ORF">HYW89_00590</name>
</gene>
<sequence>MAVNLNFQCHGRGWANYVTSDGNRVNVGNFDENGLNVNNYWDDNRNYNIGLAASRQSFSVNVKYPPFRGYFI</sequence>
<evidence type="ECO:0000313" key="1">
    <source>
        <dbReference type="EMBL" id="QQG45421.1"/>
    </source>
</evidence>
<dbReference type="AlphaFoldDB" id="A0A7T5UQQ3"/>
<protein>
    <submittedName>
        <fullName evidence="1">Uncharacterized protein</fullName>
    </submittedName>
</protein>
<name>A0A7T5UQQ3_9BACT</name>
<dbReference type="EMBL" id="CP066690">
    <property type="protein sequence ID" value="QQG45421.1"/>
    <property type="molecule type" value="Genomic_DNA"/>
</dbReference>
<proteinExistence type="predicted"/>
<accession>A0A7T5UQQ3</accession>
<organism evidence="1 2">
    <name type="scientific">Candidatus Sungiibacteriota bacterium</name>
    <dbReference type="NCBI Taxonomy" id="2750080"/>
    <lineage>
        <taxon>Bacteria</taxon>
        <taxon>Candidatus Sungiibacteriota</taxon>
    </lineage>
</organism>
<dbReference type="Proteomes" id="UP000595618">
    <property type="component" value="Chromosome"/>
</dbReference>
<evidence type="ECO:0000313" key="2">
    <source>
        <dbReference type="Proteomes" id="UP000595618"/>
    </source>
</evidence>